<feature type="compositionally biased region" description="Polar residues" evidence="9">
    <location>
        <begin position="154"/>
        <end position="163"/>
    </location>
</feature>
<evidence type="ECO:0000259" key="11">
    <source>
        <dbReference type="PROSITE" id="PS51038"/>
    </source>
</evidence>
<dbReference type="GO" id="GO:0003682">
    <property type="term" value="F:chromatin binding"/>
    <property type="evidence" value="ECO:0007669"/>
    <property type="project" value="InterPro"/>
</dbReference>
<feature type="compositionally biased region" description="Low complexity" evidence="9">
    <location>
        <begin position="623"/>
        <end position="653"/>
    </location>
</feature>
<evidence type="ECO:0000256" key="8">
    <source>
        <dbReference type="PROSITE-ProRule" id="PRU00035"/>
    </source>
</evidence>
<evidence type="ECO:0000256" key="5">
    <source>
        <dbReference type="ARBA" id="ARBA00023117"/>
    </source>
</evidence>
<feature type="domain" description="BAH" evidence="11">
    <location>
        <begin position="335"/>
        <end position="456"/>
    </location>
</feature>
<dbReference type="PROSITE" id="PS00633">
    <property type="entry name" value="BROMODOMAIN_1"/>
    <property type="match status" value="1"/>
</dbReference>
<comment type="caution">
    <text evidence="12">The sequence shown here is derived from an EMBL/GenBank/DDBJ whole genome shotgun (WGS) entry which is preliminary data.</text>
</comment>
<evidence type="ECO:0000256" key="3">
    <source>
        <dbReference type="ARBA" id="ARBA00022853"/>
    </source>
</evidence>
<dbReference type="InterPro" id="IPR018359">
    <property type="entry name" value="Bromodomain_CS"/>
</dbReference>
<dbReference type="InterPro" id="IPR048047">
    <property type="entry name" value="RSC1/2_bromodom"/>
</dbReference>
<evidence type="ECO:0000256" key="7">
    <source>
        <dbReference type="ARBA" id="ARBA00023242"/>
    </source>
</evidence>
<feature type="compositionally biased region" description="Basic and acidic residues" evidence="9">
    <location>
        <begin position="164"/>
        <end position="179"/>
    </location>
</feature>
<evidence type="ECO:0000313" key="13">
    <source>
        <dbReference type="Proteomes" id="UP000536275"/>
    </source>
</evidence>
<dbReference type="InterPro" id="IPR035700">
    <property type="entry name" value="Rsc1/Rsc2_Bromo"/>
</dbReference>
<dbReference type="PANTHER" id="PTHR16062:SF21">
    <property type="entry name" value="CHROMATIN STRUCTURE-REMODELING COMPLEX SUBUNIT RSC1-RELATED"/>
    <property type="match status" value="1"/>
</dbReference>
<keyword evidence="2" id="KW-0677">Repeat</keyword>
<feature type="region of interest" description="Disordered" evidence="9">
    <location>
        <begin position="141"/>
        <end position="190"/>
    </location>
</feature>
<evidence type="ECO:0000256" key="2">
    <source>
        <dbReference type="ARBA" id="ARBA00022737"/>
    </source>
</evidence>
<dbReference type="SMART" id="SM00439">
    <property type="entry name" value="BAH"/>
    <property type="match status" value="1"/>
</dbReference>
<dbReference type="Pfam" id="PF01426">
    <property type="entry name" value="BAH"/>
    <property type="match status" value="1"/>
</dbReference>
<dbReference type="CDD" id="cd05521">
    <property type="entry name" value="Bromo_Rsc1_2_I"/>
    <property type="match status" value="1"/>
</dbReference>
<dbReference type="InterPro" id="IPR043151">
    <property type="entry name" value="BAH_sf"/>
</dbReference>
<dbReference type="SUPFAM" id="SSF47370">
    <property type="entry name" value="Bromodomain"/>
    <property type="match status" value="2"/>
</dbReference>
<dbReference type="GO" id="GO:0006338">
    <property type="term" value="P:chromatin remodeling"/>
    <property type="evidence" value="ECO:0007669"/>
    <property type="project" value="InterPro"/>
</dbReference>
<evidence type="ECO:0000256" key="4">
    <source>
        <dbReference type="ARBA" id="ARBA00023015"/>
    </source>
</evidence>
<feature type="region of interest" description="Disordered" evidence="9">
    <location>
        <begin position="611"/>
        <end position="653"/>
    </location>
</feature>
<keyword evidence="4" id="KW-0805">Transcription regulation</keyword>
<sequence length="743" mass="84305">MSEREKKKLSTKLQSLFNGIYKIEDNGYLIHPTFQTLPLRSGTDYYKVVQNPLSLHAVGRKLKNLKYADAQEFINDLALISWNARFYNHSKSVIYRQAQILKQYITDVVIPKLKNDKAVPNGHSLIYPHIGDLPDDRDNDELSGFSFEKGESTPGPSGASNAGSRRDDRPTRQKHKDNQIESGIRRGRPPIIDKPFETRIKLILKGFKKLRDNNGHPLTKHFEKLPDIKTHGDYYERIAAPISLNEIRIKVRSRKYSSVELFINDLDLMFANAQLYYENDPYSEEFLDSQQFKKEAHLVIQTELSKSDKEIILATSSSSDGVLRFPLEVLEVDGYTYKIGNWVLMKNPADPERPIVGQIFRMWSTEDGKRYVNMCWYYRPEQTCHAVDRLFFLNEVCKTGQYRDHLVDDIVGPCYVIFLTRYQKGDLPEGVIPESAPWFICEFRYNENTHVFNRIRTWKACLPDEVREDPEQPLIPLKETRKYGIPDAIPGTANSPPVSGSVYIGAPLPNDDLGQYISSQNVDAVPEHDETKSGRRAFLFTPISQLKGGGGSTNTVYATGPAVPHGTISHVPAKPIADIPGLTPSVARNTNILINHEEKHQLPGSYKSLQEQIQENQAKKQQEQQLQQLQQQQHQQLYKKTSTPTPTSIAPTGTTYHTSMSTYSNLLVGGTLAYGLNESIGELGQFVNKKRKIGNNGKQDEEILFYRAPPLKLVGNKIITNSNVELGHSATYLAWKLKQNKSN</sequence>
<keyword evidence="3" id="KW-0156">Chromatin regulator</keyword>
<dbReference type="PANTHER" id="PTHR16062">
    <property type="entry name" value="SWI/SNF-RELATED"/>
    <property type="match status" value="1"/>
</dbReference>
<keyword evidence="6" id="KW-0804">Transcription</keyword>
<evidence type="ECO:0000313" key="12">
    <source>
        <dbReference type="EMBL" id="KAF6070394.1"/>
    </source>
</evidence>
<feature type="domain" description="Bromo" evidence="10">
    <location>
        <begin position="214"/>
        <end position="284"/>
    </location>
</feature>
<organism evidence="12 13">
    <name type="scientific">Candida albicans</name>
    <name type="common">Yeast</name>
    <dbReference type="NCBI Taxonomy" id="5476"/>
    <lineage>
        <taxon>Eukaryota</taxon>
        <taxon>Fungi</taxon>
        <taxon>Dikarya</taxon>
        <taxon>Ascomycota</taxon>
        <taxon>Saccharomycotina</taxon>
        <taxon>Pichiomycetes</taxon>
        <taxon>Debaryomycetaceae</taxon>
        <taxon>Candida/Lodderomyces clade</taxon>
        <taxon>Candida</taxon>
    </lineage>
</organism>
<evidence type="ECO:0000256" key="9">
    <source>
        <dbReference type="SAM" id="MobiDB-lite"/>
    </source>
</evidence>
<dbReference type="PROSITE" id="PS50014">
    <property type="entry name" value="BROMODOMAIN_2"/>
    <property type="match status" value="2"/>
</dbReference>
<dbReference type="AlphaFoldDB" id="A0A8H6F4L8"/>
<dbReference type="GO" id="GO:0016586">
    <property type="term" value="C:RSC-type complex"/>
    <property type="evidence" value="ECO:0007669"/>
    <property type="project" value="InterPro"/>
</dbReference>
<dbReference type="Proteomes" id="UP000536275">
    <property type="component" value="Unassembled WGS sequence"/>
</dbReference>
<dbReference type="EMBL" id="JABWAD010000027">
    <property type="protein sequence ID" value="KAF6070394.1"/>
    <property type="molecule type" value="Genomic_DNA"/>
</dbReference>
<protein>
    <submittedName>
        <fullName evidence="12">Bromodomain family protein</fullName>
    </submittedName>
</protein>
<evidence type="ECO:0000256" key="1">
    <source>
        <dbReference type="ARBA" id="ARBA00004123"/>
    </source>
</evidence>
<dbReference type="CDD" id="cd04717">
    <property type="entry name" value="BAH_polybromo"/>
    <property type="match status" value="1"/>
</dbReference>
<name>A0A8H6F4L8_CANAX</name>
<accession>A0A8H6F4L8</accession>
<feature type="domain" description="Bromo" evidence="10">
    <location>
        <begin position="25"/>
        <end position="95"/>
    </location>
</feature>
<evidence type="ECO:0000256" key="6">
    <source>
        <dbReference type="ARBA" id="ARBA00023163"/>
    </source>
</evidence>
<keyword evidence="5 8" id="KW-0103">Bromodomain</keyword>
<proteinExistence type="predicted"/>
<dbReference type="Gene3D" id="1.20.920.10">
    <property type="entry name" value="Bromodomain-like"/>
    <property type="match status" value="2"/>
</dbReference>
<dbReference type="PRINTS" id="PR00503">
    <property type="entry name" value="BROMODOMAIN"/>
</dbReference>
<dbReference type="InterPro" id="IPR001487">
    <property type="entry name" value="Bromodomain"/>
</dbReference>
<dbReference type="CDD" id="cd05522">
    <property type="entry name" value="Bromo_Rsc1_2_II"/>
    <property type="match status" value="1"/>
</dbReference>
<evidence type="ECO:0000259" key="10">
    <source>
        <dbReference type="PROSITE" id="PS50014"/>
    </source>
</evidence>
<dbReference type="InterPro" id="IPR001025">
    <property type="entry name" value="BAH_dom"/>
</dbReference>
<dbReference type="PROSITE" id="PS51038">
    <property type="entry name" value="BAH"/>
    <property type="match status" value="1"/>
</dbReference>
<dbReference type="InterPro" id="IPR037382">
    <property type="entry name" value="Rsc/polybromo"/>
</dbReference>
<dbReference type="GO" id="GO:0006368">
    <property type="term" value="P:transcription elongation by RNA polymerase II"/>
    <property type="evidence" value="ECO:0007669"/>
    <property type="project" value="TreeGrafter"/>
</dbReference>
<dbReference type="Pfam" id="PF00439">
    <property type="entry name" value="Bromodomain"/>
    <property type="match status" value="2"/>
</dbReference>
<gene>
    <name evidence="12" type="ORF">FOB64_002463</name>
</gene>
<keyword evidence="7" id="KW-0539">Nucleus</keyword>
<dbReference type="SMART" id="SM00297">
    <property type="entry name" value="BROMO"/>
    <property type="match status" value="2"/>
</dbReference>
<dbReference type="InterPro" id="IPR036427">
    <property type="entry name" value="Bromodomain-like_sf"/>
</dbReference>
<comment type="subcellular location">
    <subcellularLocation>
        <location evidence="1">Nucleus</location>
    </subcellularLocation>
</comment>
<reference evidence="12 13" key="1">
    <citation type="submission" date="2020-03" db="EMBL/GenBank/DDBJ databases">
        <title>FDA dAtabase for Regulatory Grade micrObial Sequences (FDA-ARGOS): Supporting development and validation of Infectious Disease Dx tests.</title>
        <authorList>
            <person name="Campos J."/>
            <person name="Goldberg B."/>
            <person name="Tallon L."/>
            <person name="Sadzewicz L."/>
            <person name="Vavikolanu K."/>
            <person name="Mehta A."/>
            <person name="Aluvathingal J."/>
            <person name="Nadendla S."/>
            <person name="Nandy P."/>
            <person name="Geyer C."/>
            <person name="Yan Y."/>
            <person name="Sichtig H."/>
        </authorList>
    </citation>
    <scope>NUCLEOTIDE SEQUENCE [LARGE SCALE GENOMIC DNA]</scope>
    <source>
        <strain evidence="12 13">FDAARGOS_656</strain>
    </source>
</reference>
<dbReference type="Gene3D" id="2.30.30.490">
    <property type="match status" value="1"/>
</dbReference>